<evidence type="ECO:0000313" key="2">
    <source>
        <dbReference type="Proteomes" id="UP000322110"/>
    </source>
</evidence>
<dbReference type="OrthoDB" id="7272652at2"/>
<comment type="caution">
    <text evidence="1">The sequence shown here is derived from an EMBL/GenBank/DDBJ whole genome shotgun (WGS) entry which is preliminary data.</text>
</comment>
<dbReference type="Proteomes" id="UP000322110">
    <property type="component" value="Unassembled WGS sequence"/>
</dbReference>
<gene>
    <name evidence="1" type="ORF">F0Q34_19200</name>
</gene>
<reference evidence="1 2" key="1">
    <citation type="journal article" date="2015" name="Int. J. Syst. Evol. Microbiol.">
        <title>Roseomonas oryzae sp. nov., isolated from paddy rhizosphere soil.</title>
        <authorList>
            <person name="Ramaprasad E.V."/>
            <person name="Sasikala Ch."/>
            <person name="Ramana Ch.V."/>
        </authorList>
    </citation>
    <scope>NUCLEOTIDE SEQUENCE [LARGE SCALE GENOMIC DNA]</scope>
    <source>
        <strain evidence="1 2">KCTC 42542</strain>
    </source>
</reference>
<organism evidence="1 2">
    <name type="scientific">Teichococcus oryzae</name>
    <dbReference type="NCBI Taxonomy" id="1608942"/>
    <lineage>
        <taxon>Bacteria</taxon>
        <taxon>Pseudomonadati</taxon>
        <taxon>Pseudomonadota</taxon>
        <taxon>Alphaproteobacteria</taxon>
        <taxon>Acetobacterales</taxon>
        <taxon>Roseomonadaceae</taxon>
        <taxon>Roseomonas</taxon>
    </lineage>
</organism>
<accession>A0A5B2TBP0</accession>
<name>A0A5B2TBP0_9PROT</name>
<protein>
    <submittedName>
        <fullName evidence="1">Uncharacterized protein</fullName>
    </submittedName>
</protein>
<proteinExistence type="predicted"/>
<dbReference type="AlphaFoldDB" id="A0A5B2TBP0"/>
<sequence length="99" mass="10188">MDATRLSQELGALRDQVSALEAGQDSLVRAIGELAPLLGTVIEELRQLSQAASAEGPASDLGPELRRLVEAVDGNTAAVTALLRQLPVPPAEEAPGPPA</sequence>
<keyword evidence="2" id="KW-1185">Reference proteome</keyword>
<dbReference type="EMBL" id="VUKA01000020">
    <property type="protein sequence ID" value="KAA2211589.1"/>
    <property type="molecule type" value="Genomic_DNA"/>
</dbReference>
<dbReference type="RefSeq" id="WP_149813910.1">
    <property type="nucleotide sequence ID" value="NZ_VUKA01000020.1"/>
</dbReference>
<evidence type="ECO:0000313" key="1">
    <source>
        <dbReference type="EMBL" id="KAA2211589.1"/>
    </source>
</evidence>